<reference evidence="1 2" key="1">
    <citation type="submission" date="2019-03" db="EMBL/GenBank/DDBJ databases">
        <title>Dyadobacter AR-3-6 sp. nov., isolated from arctic soil.</title>
        <authorList>
            <person name="Chaudhary D.K."/>
        </authorList>
    </citation>
    <scope>NUCLEOTIDE SEQUENCE [LARGE SCALE GENOMIC DNA]</scope>
    <source>
        <strain evidence="1 2">AR-3-6</strain>
    </source>
</reference>
<protein>
    <submittedName>
        <fullName evidence="1">Gluconolaconase</fullName>
    </submittedName>
</protein>
<dbReference type="AlphaFoldDB" id="A0A4R5DQU0"/>
<dbReference type="InterPro" id="IPR011042">
    <property type="entry name" value="6-blade_b-propeller_TolB-like"/>
</dbReference>
<dbReference type="PANTHER" id="PTHR31460:SF3">
    <property type="entry name" value="MESOCENTIN"/>
    <property type="match status" value="1"/>
</dbReference>
<name>A0A4R5DQU0_9BACT</name>
<dbReference type="Gene3D" id="2.120.10.30">
    <property type="entry name" value="TolB, C-terminal domain"/>
    <property type="match status" value="1"/>
</dbReference>
<proteinExistence type="predicted"/>
<keyword evidence="2" id="KW-1185">Reference proteome</keyword>
<dbReference type="SUPFAM" id="SSF63829">
    <property type="entry name" value="Calcium-dependent phosphotriesterase"/>
    <property type="match status" value="1"/>
</dbReference>
<comment type="caution">
    <text evidence="1">The sequence shown here is derived from an EMBL/GenBank/DDBJ whole genome shotgun (WGS) entry which is preliminary data.</text>
</comment>
<dbReference type="InterPro" id="IPR053224">
    <property type="entry name" value="Sensory_adhesion_molecule"/>
</dbReference>
<dbReference type="PROSITE" id="PS51257">
    <property type="entry name" value="PROKAR_LIPOPROTEIN"/>
    <property type="match status" value="1"/>
</dbReference>
<dbReference type="OrthoDB" id="8584394at2"/>
<evidence type="ECO:0000313" key="1">
    <source>
        <dbReference type="EMBL" id="TDE14411.1"/>
    </source>
</evidence>
<evidence type="ECO:0000313" key="2">
    <source>
        <dbReference type="Proteomes" id="UP000294850"/>
    </source>
</evidence>
<accession>A0A4R5DQU0</accession>
<dbReference type="PANTHER" id="PTHR31460">
    <property type="match status" value="1"/>
</dbReference>
<organism evidence="1 2">
    <name type="scientific">Dyadobacter psychrotolerans</name>
    <dbReference type="NCBI Taxonomy" id="2541721"/>
    <lineage>
        <taxon>Bacteria</taxon>
        <taxon>Pseudomonadati</taxon>
        <taxon>Bacteroidota</taxon>
        <taxon>Cytophagia</taxon>
        <taxon>Cytophagales</taxon>
        <taxon>Spirosomataceae</taxon>
        <taxon>Dyadobacter</taxon>
    </lineage>
</organism>
<gene>
    <name evidence="1" type="ORF">E0F88_14515</name>
</gene>
<dbReference type="Proteomes" id="UP000294850">
    <property type="component" value="Unassembled WGS sequence"/>
</dbReference>
<dbReference type="EMBL" id="SMFL01000005">
    <property type="protein sequence ID" value="TDE14411.1"/>
    <property type="molecule type" value="Genomic_DNA"/>
</dbReference>
<sequence>MKQKNLLSKLLILKQFHFVQALLLISIIGLSSCEDHRDSPNANFPERINFIADRQYPEGIAYSSQLSKFLITSIPLGKIGTVGPDGRYEDLINAPELVSGIGMKVAGSRIFVCNSDRGLSVKSVKADSLQTAELLVFDLNTKQLLRRTVLDELIPAAERNFANDVTLAPDGTAYVTDSFSPVIYKVNPDGMASVLVRDNVNFSSPNFGLNGILYHPDGYLIVANTGQGKLFKVNLKNNNSVSEITGTGTLPGDGLTLLNNDLYVVTGSGTRVAQVRSTDNWQTASVVKIDEGVYTGATTSVAVNNQIYTLNARIGAIGAAKDFSIQRFR</sequence>
<dbReference type="RefSeq" id="WP_131958995.1">
    <property type="nucleotide sequence ID" value="NZ_SMFL01000005.1"/>
</dbReference>